<sequence>MFGLFKKKRTEAEPIEFNYDQVMVDLHSHVLPGIDDGAKNLDESMVLVQKMAELGIKKIIATPHIMVDFYRNDAESIHLALEQLKARVKEEGLDIKLEAAAEYYYDETFEERVKSGEVLTIGHNCVLFELSFVAKPQQIIPIIQKMKDKGYHPILAHPERYPYYSLEDYQMIKDWGCCLQINTISLTGYYGRHAKEIAEMLIDNNLVDYISSDMHHPRHAEALEKALRMPYLKKLIQSGVLKNMELL</sequence>
<dbReference type="Pfam" id="PF19567">
    <property type="entry name" value="CpsB_CapC"/>
    <property type="match status" value="1"/>
</dbReference>
<dbReference type="Proteomes" id="UP001139450">
    <property type="component" value="Unassembled WGS sequence"/>
</dbReference>
<evidence type="ECO:0000256" key="1">
    <source>
        <dbReference type="ARBA" id="ARBA00005750"/>
    </source>
</evidence>
<dbReference type="InterPro" id="IPR016667">
    <property type="entry name" value="Caps_polysacc_synth_CpsB/CapC"/>
</dbReference>
<dbReference type="GO" id="GO:0004725">
    <property type="term" value="F:protein tyrosine phosphatase activity"/>
    <property type="evidence" value="ECO:0007669"/>
    <property type="project" value="UniProtKB-EC"/>
</dbReference>
<name>A0A9X2BAH6_9SPHI</name>
<dbReference type="Gene3D" id="3.20.20.140">
    <property type="entry name" value="Metal-dependent hydrolases"/>
    <property type="match status" value="1"/>
</dbReference>
<dbReference type="EMBL" id="JALJEJ010000001">
    <property type="protein sequence ID" value="MCJ8208787.1"/>
    <property type="molecule type" value="Genomic_DNA"/>
</dbReference>
<dbReference type="EC" id="3.1.3.48" evidence="2"/>
<accession>A0A9X2BAH6</accession>
<gene>
    <name evidence="5" type="ORF">MUY27_03645</name>
</gene>
<evidence type="ECO:0000256" key="3">
    <source>
        <dbReference type="ARBA" id="ARBA00022801"/>
    </source>
</evidence>
<dbReference type="InterPro" id="IPR016195">
    <property type="entry name" value="Pol/histidinol_Pase-like"/>
</dbReference>
<evidence type="ECO:0000313" key="5">
    <source>
        <dbReference type="EMBL" id="MCJ8208787.1"/>
    </source>
</evidence>
<keyword evidence="3" id="KW-0378">Hydrolase</keyword>
<dbReference type="RefSeq" id="WP_245128615.1">
    <property type="nucleotide sequence ID" value="NZ_JALJEJ010000001.1"/>
</dbReference>
<proteinExistence type="inferred from homology"/>
<dbReference type="PANTHER" id="PTHR39181">
    <property type="entry name" value="TYROSINE-PROTEIN PHOSPHATASE YWQE"/>
    <property type="match status" value="1"/>
</dbReference>
<reference evidence="5" key="1">
    <citation type="submission" date="2022-04" db="EMBL/GenBank/DDBJ databases">
        <title>Mucilaginibacter sp. RS28 isolated from freshwater.</title>
        <authorList>
            <person name="Ko S.-R."/>
        </authorList>
    </citation>
    <scope>NUCLEOTIDE SEQUENCE</scope>
    <source>
        <strain evidence="5">RS28</strain>
    </source>
</reference>
<keyword evidence="6" id="KW-1185">Reference proteome</keyword>
<dbReference type="AlphaFoldDB" id="A0A9X2BAH6"/>
<organism evidence="5 6">
    <name type="scientific">Mucilaginibacter straminoryzae</name>
    <dbReference type="NCBI Taxonomy" id="2932774"/>
    <lineage>
        <taxon>Bacteria</taxon>
        <taxon>Pseudomonadati</taxon>
        <taxon>Bacteroidota</taxon>
        <taxon>Sphingobacteriia</taxon>
        <taxon>Sphingobacteriales</taxon>
        <taxon>Sphingobacteriaceae</taxon>
        <taxon>Mucilaginibacter</taxon>
    </lineage>
</organism>
<protein>
    <recommendedName>
        <fullName evidence="2">protein-tyrosine-phosphatase</fullName>
        <ecNumber evidence="2">3.1.3.48</ecNumber>
    </recommendedName>
</protein>
<evidence type="ECO:0000313" key="6">
    <source>
        <dbReference type="Proteomes" id="UP001139450"/>
    </source>
</evidence>
<dbReference type="PANTHER" id="PTHR39181:SF1">
    <property type="entry name" value="TYROSINE-PROTEIN PHOSPHATASE YWQE"/>
    <property type="match status" value="1"/>
</dbReference>
<dbReference type="GO" id="GO:0030145">
    <property type="term" value="F:manganese ion binding"/>
    <property type="evidence" value="ECO:0007669"/>
    <property type="project" value="InterPro"/>
</dbReference>
<dbReference type="SUPFAM" id="SSF89550">
    <property type="entry name" value="PHP domain-like"/>
    <property type="match status" value="1"/>
</dbReference>
<comment type="caution">
    <text evidence="5">The sequence shown here is derived from an EMBL/GenBank/DDBJ whole genome shotgun (WGS) entry which is preliminary data.</text>
</comment>
<comment type="catalytic activity">
    <reaction evidence="4">
        <text>O-phospho-L-tyrosyl-[protein] + H2O = L-tyrosyl-[protein] + phosphate</text>
        <dbReference type="Rhea" id="RHEA:10684"/>
        <dbReference type="Rhea" id="RHEA-COMP:10136"/>
        <dbReference type="Rhea" id="RHEA-COMP:20101"/>
        <dbReference type="ChEBI" id="CHEBI:15377"/>
        <dbReference type="ChEBI" id="CHEBI:43474"/>
        <dbReference type="ChEBI" id="CHEBI:46858"/>
        <dbReference type="ChEBI" id="CHEBI:61978"/>
        <dbReference type="EC" id="3.1.3.48"/>
    </reaction>
</comment>
<evidence type="ECO:0000256" key="2">
    <source>
        <dbReference type="ARBA" id="ARBA00013064"/>
    </source>
</evidence>
<comment type="similarity">
    <text evidence="1">Belongs to the metallo-dependent hydrolases superfamily. CpsB/CapC family.</text>
</comment>
<evidence type="ECO:0000256" key="4">
    <source>
        <dbReference type="ARBA" id="ARBA00051722"/>
    </source>
</evidence>